<dbReference type="GO" id="GO:0004190">
    <property type="term" value="F:aspartic-type endopeptidase activity"/>
    <property type="evidence" value="ECO:0007669"/>
    <property type="project" value="InterPro"/>
</dbReference>
<dbReference type="PROSITE" id="PS00141">
    <property type="entry name" value="ASP_PROTEASE"/>
    <property type="match status" value="1"/>
</dbReference>
<accession>D3FPR3</accession>
<dbReference type="KEGG" id="bpf:BpOF4_07075"/>
<proteinExistence type="predicted"/>
<sequence>MGSTRRKVINMSSPQVLALGFLGTLLLLLPIATTIPITFIDALFTATSATTVTGLVVLDTGSDFTVILQDNGLSYR</sequence>
<dbReference type="EMBL" id="CP001878">
    <property type="protein sequence ID" value="ADC49473.1"/>
    <property type="molecule type" value="Genomic_DNA"/>
</dbReference>
<dbReference type="Proteomes" id="UP000001544">
    <property type="component" value="Chromosome"/>
</dbReference>
<dbReference type="InterPro" id="IPR001969">
    <property type="entry name" value="Aspartic_peptidase_AS"/>
</dbReference>
<dbReference type="AlphaFoldDB" id="D3FPR3"/>
<evidence type="ECO:0000313" key="1">
    <source>
        <dbReference type="EMBL" id="ADC49473.1"/>
    </source>
</evidence>
<organism evidence="1 2">
    <name type="scientific">Alkalihalophilus pseudofirmus (strain ATCC BAA-2126 / JCM 17055 / OF4)</name>
    <name type="common">Bacillus pseudofirmus</name>
    <dbReference type="NCBI Taxonomy" id="398511"/>
    <lineage>
        <taxon>Bacteria</taxon>
        <taxon>Bacillati</taxon>
        <taxon>Bacillota</taxon>
        <taxon>Bacilli</taxon>
        <taxon>Bacillales</taxon>
        <taxon>Bacillaceae</taxon>
        <taxon>Alkalihalophilus</taxon>
    </lineage>
</organism>
<protein>
    <submittedName>
        <fullName evidence="1">Potassium transport system subunit KtrB</fullName>
    </submittedName>
</protein>
<gene>
    <name evidence="1" type="primary">ktrB</name>
    <name evidence="1" type="ordered locus">BpOF4_07075</name>
</gene>
<evidence type="ECO:0000313" key="2">
    <source>
        <dbReference type="Proteomes" id="UP000001544"/>
    </source>
</evidence>
<dbReference type="eggNOG" id="COG0168">
    <property type="taxonomic scope" value="Bacteria"/>
</dbReference>
<reference evidence="1 2" key="1">
    <citation type="journal article" date="2011" name="Environ. Microbiol.">
        <title>Genome of alkaliphilic Bacillus pseudofirmus OF4 reveals adaptations that support the ability to grow in an external pH range from 7.5 to 11.4.</title>
        <authorList>
            <person name="Janto B."/>
            <person name="Ahmed A."/>
            <person name="Ito M."/>
            <person name="Liu J."/>
            <person name="Hicks D.B."/>
            <person name="Pagni S."/>
            <person name="Fackelmayer O.J."/>
            <person name="Smith T.A."/>
            <person name="Earl J."/>
            <person name="Elbourne L.D."/>
            <person name="Hassan K."/>
            <person name="Paulsen I.T."/>
            <person name="Kolsto A.B."/>
            <person name="Tourasse N.J."/>
            <person name="Ehrlich G.D."/>
            <person name="Boissy R."/>
            <person name="Ivey D.M."/>
            <person name="Li G."/>
            <person name="Xue Y."/>
            <person name="Ma Y."/>
            <person name="Hu F.Z."/>
            <person name="Krulwich T.A."/>
        </authorList>
    </citation>
    <scope>NUCLEOTIDE SEQUENCE [LARGE SCALE GENOMIC DNA]</scope>
    <source>
        <strain evidence="2">ATCC BAA-2126 / JCM 17055 / OF4</strain>
    </source>
</reference>
<dbReference type="HOGENOM" id="CLU_2647007_0_0_9"/>
<keyword evidence="2" id="KW-1185">Reference proteome</keyword>
<dbReference type="GO" id="GO:0006508">
    <property type="term" value="P:proteolysis"/>
    <property type="evidence" value="ECO:0007669"/>
    <property type="project" value="InterPro"/>
</dbReference>
<dbReference type="STRING" id="398511.BpOF4_07075"/>
<name>D3FPR3_ALKPO</name>